<reference evidence="3" key="1">
    <citation type="journal article" date="2014" name="Proc. Natl. Acad. Sci. U.S.A.">
        <title>Extensive sampling of basidiomycete genomes demonstrates inadequacy of the white-rot/brown-rot paradigm for wood decay fungi.</title>
        <authorList>
            <person name="Riley R."/>
            <person name="Salamov A.A."/>
            <person name="Brown D.W."/>
            <person name="Nagy L.G."/>
            <person name="Floudas D."/>
            <person name="Held B.W."/>
            <person name="Levasseur A."/>
            <person name="Lombard V."/>
            <person name="Morin E."/>
            <person name="Otillar R."/>
            <person name="Lindquist E.A."/>
            <person name="Sun H."/>
            <person name="LaButti K.M."/>
            <person name="Schmutz J."/>
            <person name="Jabbour D."/>
            <person name="Luo H."/>
            <person name="Baker S.E."/>
            <person name="Pisabarro A.G."/>
            <person name="Walton J.D."/>
            <person name="Blanchette R.A."/>
            <person name="Henrissat B."/>
            <person name="Martin F."/>
            <person name="Cullen D."/>
            <person name="Hibbett D.S."/>
            <person name="Grigoriev I.V."/>
        </authorList>
    </citation>
    <scope>NUCLEOTIDE SEQUENCE [LARGE SCALE GENOMIC DNA]</scope>
    <source>
        <strain evidence="3">PC15</strain>
    </source>
</reference>
<organism evidence="2 3">
    <name type="scientific">Pleurotus ostreatus (strain PC15)</name>
    <name type="common">Oyster mushroom</name>
    <dbReference type="NCBI Taxonomy" id="1137138"/>
    <lineage>
        <taxon>Eukaryota</taxon>
        <taxon>Fungi</taxon>
        <taxon>Dikarya</taxon>
        <taxon>Basidiomycota</taxon>
        <taxon>Agaricomycotina</taxon>
        <taxon>Agaricomycetes</taxon>
        <taxon>Agaricomycetidae</taxon>
        <taxon>Agaricales</taxon>
        <taxon>Pleurotineae</taxon>
        <taxon>Pleurotaceae</taxon>
        <taxon>Pleurotus</taxon>
    </lineage>
</organism>
<dbReference type="InParanoid" id="A0A067NAV8"/>
<dbReference type="InterPro" id="IPR059179">
    <property type="entry name" value="MLKL-like_MCAfunc"/>
</dbReference>
<feature type="region of interest" description="Disordered" evidence="1">
    <location>
        <begin position="295"/>
        <end position="320"/>
    </location>
</feature>
<gene>
    <name evidence="2" type="ORF">PLEOSDRAFT_1106122</name>
</gene>
<protein>
    <submittedName>
        <fullName evidence="2">Uncharacterized protein</fullName>
    </submittedName>
</protein>
<dbReference type="InterPro" id="IPR036537">
    <property type="entry name" value="Adaptor_Cbl_N_dom_sf"/>
</dbReference>
<proteinExistence type="predicted"/>
<dbReference type="VEuPathDB" id="FungiDB:PLEOSDRAFT_1106122"/>
<dbReference type="AlphaFoldDB" id="A0A067NAV8"/>
<name>A0A067NAV8_PLEO1</name>
<accession>A0A067NAV8</accession>
<dbReference type="Proteomes" id="UP000027073">
    <property type="component" value="Unassembled WGS sequence"/>
</dbReference>
<dbReference type="GO" id="GO:0007166">
    <property type="term" value="P:cell surface receptor signaling pathway"/>
    <property type="evidence" value="ECO:0007669"/>
    <property type="project" value="InterPro"/>
</dbReference>
<dbReference type="CDD" id="cd21037">
    <property type="entry name" value="MLKL_NTD"/>
    <property type="match status" value="1"/>
</dbReference>
<evidence type="ECO:0000313" key="2">
    <source>
        <dbReference type="EMBL" id="KDQ25178.1"/>
    </source>
</evidence>
<evidence type="ECO:0000313" key="3">
    <source>
        <dbReference type="Proteomes" id="UP000027073"/>
    </source>
</evidence>
<feature type="compositionally biased region" description="Polar residues" evidence="1">
    <location>
        <begin position="199"/>
        <end position="210"/>
    </location>
</feature>
<dbReference type="EMBL" id="KL198010">
    <property type="protein sequence ID" value="KDQ25178.1"/>
    <property type="molecule type" value="Genomic_DNA"/>
</dbReference>
<dbReference type="STRING" id="1137138.A0A067NAV8"/>
<dbReference type="OrthoDB" id="192148at2759"/>
<dbReference type="Gene3D" id="1.20.930.20">
    <property type="entry name" value="Adaptor protein Cbl, N-terminal domain"/>
    <property type="match status" value="1"/>
</dbReference>
<feature type="compositionally biased region" description="Basic and acidic residues" evidence="1">
    <location>
        <begin position="211"/>
        <end position="227"/>
    </location>
</feature>
<feature type="region of interest" description="Disordered" evidence="1">
    <location>
        <begin position="195"/>
        <end position="240"/>
    </location>
</feature>
<sequence length="341" mass="37139">MESAQSNARSSKSLDEENYKKAARRANYKDVAQDVAGIVISTLEQAAAFAPVPYLQQAAGLAITLVDMIQSTSDNKSAFKSLAADACGLVYTAMNVWKDRDENRDGTKIPQDLVNHLEEVLRTMEDIMHFAEMRAARGFLARFLSHKADADGIRGYRVRLKDALDRFGMQSHITVRDAVARIQDQQDAILDALKDHTSTTEVDTNDSPHATSEERSPSSKVASDRRVALRASPAPHPSSHTFPSFMAFANVTNNGSGIFNSVNGDYVIHNSTANNSSVNSGNILNVSTVNSNNTYDTGRNGWPSRLGRNRKGIGDDVKTRAIPVQNSGRKGRRGVASSVLT</sequence>
<dbReference type="HOGENOM" id="CLU_065617_0_0_1"/>
<evidence type="ECO:0000256" key="1">
    <source>
        <dbReference type="SAM" id="MobiDB-lite"/>
    </source>
</evidence>